<dbReference type="PANTHER" id="PTHR12714:SF24">
    <property type="entry name" value="SLR1182 PROTEIN"/>
    <property type="match status" value="1"/>
</dbReference>
<dbReference type="GO" id="GO:0012505">
    <property type="term" value="C:endomembrane system"/>
    <property type="evidence" value="ECO:0007669"/>
    <property type="project" value="UniProtKB-SubCell"/>
</dbReference>
<comment type="subcellular location">
    <subcellularLocation>
        <location evidence="1">Endomembrane system</location>
        <topology evidence="1">Multi-pass membrane protein</topology>
    </subcellularLocation>
</comment>
<keyword evidence="2 5" id="KW-0812">Transmembrane</keyword>
<proteinExistence type="predicted"/>
<dbReference type="RefSeq" id="WP_244357349.1">
    <property type="nucleotide sequence ID" value="NZ_JAJNNZ010000008.1"/>
</dbReference>
<keyword evidence="7" id="KW-1185">Reference proteome</keyword>
<evidence type="ECO:0000256" key="1">
    <source>
        <dbReference type="ARBA" id="ARBA00004127"/>
    </source>
</evidence>
<feature type="transmembrane region" description="Helical" evidence="5">
    <location>
        <begin position="39"/>
        <end position="57"/>
    </location>
</feature>
<keyword evidence="3 5" id="KW-1133">Transmembrane helix</keyword>
<evidence type="ECO:0000256" key="5">
    <source>
        <dbReference type="SAM" id="Phobius"/>
    </source>
</evidence>
<keyword evidence="4 5" id="KW-0472">Membrane</keyword>
<feature type="transmembrane region" description="Helical" evidence="5">
    <location>
        <begin position="12"/>
        <end position="33"/>
    </location>
</feature>
<evidence type="ECO:0000256" key="2">
    <source>
        <dbReference type="ARBA" id="ARBA00022692"/>
    </source>
</evidence>
<dbReference type="EMBL" id="JAJNNZ010000008">
    <property type="protein sequence ID" value="MCJ2377410.1"/>
    <property type="molecule type" value="Genomic_DNA"/>
</dbReference>
<sequence length="153" mass="17609">MKALELKIPPVAVFLLFAIIMYAMGRIQLGIYTNIPGKLLWVSAFVIISVVVGFSGVREFHKATTTVNPTTPDKASTIVDTGIFRQTRNPMYVSLLLLLFAWGVWLEDIVALIFSWLFVAYMNQFQIKPEERALERLFGEDYLDYKSKVRRWI</sequence>
<feature type="transmembrane region" description="Helical" evidence="5">
    <location>
        <begin position="95"/>
        <end position="119"/>
    </location>
</feature>
<name>A0A9X2AWI7_9VIBR</name>
<dbReference type="PANTHER" id="PTHR12714">
    <property type="entry name" value="PROTEIN-S ISOPRENYLCYSTEINE O-METHYLTRANSFERASE"/>
    <property type="match status" value="1"/>
</dbReference>
<evidence type="ECO:0000313" key="6">
    <source>
        <dbReference type="EMBL" id="MCJ2377410.1"/>
    </source>
</evidence>
<evidence type="ECO:0000256" key="4">
    <source>
        <dbReference type="ARBA" id="ARBA00023136"/>
    </source>
</evidence>
<evidence type="ECO:0000313" key="7">
    <source>
        <dbReference type="Proteomes" id="UP001139488"/>
    </source>
</evidence>
<accession>A0A9X2AWI7</accession>
<organism evidence="6 7">
    <name type="scientific">Vibrio gelatinilyticus</name>
    <dbReference type="NCBI Taxonomy" id="2893468"/>
    <lineage>
        <taxon>Bacteria</taxon>
        <taxon>Pseudomonadati</taxon>
        <taxon>Pseudomonadota</taxon>
        <taxon>Gammaproteobacteria</taxon>
        <taxon>Vibrionales</taxon>
        <taxon>Vibrionaceae</taxon>
        <taxon>Vibrio</taxon>
    </lineage>
</organism>
<dbReference type="AlphaFoldDB" id="A0A9X2AWI7"/>
<dbReference type="Proteomes" id="UP001139488">
    <property type="component" value="Unassembled WGS sequence"/>
</dbReference>
<reference evidence="6" key="1">
    <citation type="submission" date="2021-11" db="EMBL/GenBank/DDBJ databases">
        <title>Vibrio ZSDE26 sp. nov. and Vibrio ZSDZ34 sp. nov., isolated from coastal seawater in Qingdao.</title>
        <authorList>
            <person name="Zhang P."/>
        </authorList>
    </citation>
    <scope>NUCLEOTIDE SEQUENCE</scope>
    <source>
        <strain evidence="6">ZSDZ34</strain>
    </source>
</reference>
<gene>
    <name evidence="6" type="ORF">LNL84_11270</name>
</gene>
<evidence type="ECO:0000256" key="3">
    <source>
        <dbReference type="ARBA" id="ARBA00022989"/>
    </source>
</evidence>
<dbReference type="InterPro" id="IPR007318">
    <property type="entry name" value="Phopholipid_MeTrfase"/>
</dbReference>
<comment type="caution">
    <text evidence="6">The sequence shown here is derived from an EMBL/GenBank/DDBJ whole genome shotgun (WGS) entry which is preliminary data.</text>
</comment>
<dbReference type="Gene3D" id="1.20.120.1630">
    <property type="match status" value="1"/>
</dbReference>
<protein>
    <submittedName>
        <fullName evidence="6">Isoprenylcysteine carboxylmethyltransferase family protein</fullName>
    </submittedName>
</protein>
<dbReference type="Pfam" id="PF04191">
    <property type="entry name" value="PEMT"/>
    <property type="match status" value="1"/>
</dbReference>
<dbReference type="GO" id="GO:0016740">
    <property type="term" value="F:transferase activity"/>
    <property type="evidence" value="ECO:0007669"/>
    <property type="project" value="UniProtKB-ARBA"/>
</dbReference>